<evidence type="ECO:0000256" key="2">
    <source>
        <dbReference type="PROSITE-ProRule" id="PRU00339"/>
    </source>
</evidence>
<name>A0ABM0MJ13_SACKO</name>
<dbReference type="Gene3D" id="3.40.50.300">
    <property type="entry name" value="P-loop containing nucleotide triphosphate hydrolases"/>
    <property type="match status" value="1"/>
</dbReference>
<organism evidence="7 8">
    <name type="scientific">Saccoglossus kowalevskii</name>
    <name type="common">Acorn worm</name>
    <dbReference type="NCBI Taxonomy" id="10224"/>
    <lineage>
        <taxon>Eukaryota</taxon>
        <taxon>Metazoa</taxon>
        <taxon>Hemichordata</taxon>
        <taxon>Enteropneusta</taxon>
        <taxon>Harrimaniidae</taxon>
        <taxon>Saccoglossus</taxon>
    </lineage>
</organism>
<dbReference type="SMART" id="SM00490">
    <property type="entry name" value="HELICc"/>
    <property type="match status" value="1"/>
</dbReference>
<feature type="region of interest" description="Disordered" evidence="4">
    <location>
        <begin position="1214"/>
        <end position="1525"/>
    </location>
</feature>
<evidence type="ECO:0000313" key="8">
    <source>
        <dbReference type="RefSeq" id="XP_006820004.1"/>
    </source>
</evidence>
<dbReference type="InterPro" id="IPR001650">
    <property type="entry name" value="Helicase_C-like"/>
</dbReference>
<protein>
    <submittedName>
        <fullName evidence="8">DNA excision repair protein ERCC-6-like</fullName>
    </submittedName>
</protein>
<dbReference type="Gene3D" id="3.40.50.10810">
    <property type="entry name" value="Tandem AAA-ATPase domain"/>
    <property type="match status" value="1"/>
</dbReference>
<dbReference type="InterPro" id="IPR038718">
    <property type="entry name" value="SNF2-like_sf"/>
</dbReference>
<keyword evidence="7" id="KW-1185">Reference proteome</keyword>
<dbReference type="InterPro" id="IPR014001">
    <property type="entry name" value="Helicase_ATP-bd"/>
</dbReference>
<sequence>MDRINGITNATRRLSSVSLGHRSPLKEKQQTVVEEEEQIKYNILVKKSKQKALDGLASESLALLQQAAKIYDNEKIQRRIRKLEEYIKEYGDEESEEEDDGMALVGDGFSIRKELYEKLYPYQRESILWFWGLHKKKSGGILGDDMGLGKTIQVIAFLSGLFDAERVKSILIVLPATLIINWEREFDKWAPGIRVLTYHGSNKRERERALSKVQRRGGALLSTYGIISNNWQEVATNDRDGRDFVWDYVILDEGHKIKNKSNKSSKAVHAIPAKRRIILTGTPIQNNLKELWALFDFVTQGQLLGTLKTFCLEYEGPIVRARQKDARPSEMRLGTEMAENLRQIIEPYFKRRTKAETLEKNKENQTKDDTREEMDGNTTASTSTPTPSLTRKNDLILWVFLSKVQQKIYQDFVETPEVRQLLMTTRSPLAMLTMLKKICDHPRLLNKRACGMLNLEGEECDPYGDYSDTASQISSSECAADNIDNVSISALVEESGKLVVLISLLENLRDEGHRTLVFSQSKKMLDIMQKVLEEKNFKLIRIDGSIRKLEDREKLINKFQRNSSYSVFLLTTGVGGIGLTLTAADRVVIFDPSWNPATDSQAVDRAYRLGQKKTVVIYRLITCGSVEEKIYRRQIFKDSITKQATGSSKDPYRYFTRLDMKELFKLDDPTVSTTQIQLEQLHSAKRKTDTSLDMHIAYLYSLAIFGISDHDLMFSEEAEECDESEDEVVGDYVQQKVRRAQELLSNESDLTRQYNERIKNGTEPAPKNDPMEHQYKPTRAPGKSWSPKTVDLTRTNDVVDLRDDSGEDSDVVDLDQSVSNLALHDPPSQEQQGSSSSSSSNNSEFHTVDDIQEDSDDDSEHDLDKLGRETDADETLPDVLNNSRSESLRNPEDLGSRPASGMTSKMMIGDRDFETPDIVIDQTCLDGNSFKSPTPAGDAIVEDDLNESIINTCRKKKRNAAFISDDEEEASFEANELESDRDSVKTDYHNDVEAMDTADDGVLASLSHDSIEKDSHDITNGQNTRISVGKGKDSLSESVRSDTAVADLEQEVEGGVSGDNETSFVEVDSKHCQASFESRASMDGKDSDSNNVSTEESSDPDESLSPVEVDTKESQVDFPSPVCSDDEERKMEAILSESVHNVFSSDDENVSTPLNRSKLGLRTASSTKRRRSSIRMVSLVLDSDEDLPEKECRGFNQLIRQDIMSLTESPIVAHSKSKDSMLVDSSDGAFVAETPESSPYKETRTPENQFHNILSETDEEENGKDDSLASDIEQSDNVVDLTVSSNDASGNLAVEESDVPDEGEEEEDDDEEKEAEGDEEENGDVEEEDVLGEEDNTNEEGVTDEEDVADKGDEEEDEDVEEDVEEEEDVLDEEDNTDEGVTDEGVTDEEGVADEEQVDVTDEDFANEEDEDFSDEDENHRDKHFDEPCGEDNTSGESFQSAQENVSDKEVVDEDLSSEEEISRAKRTKKVHVLEESSDEDEDEEDGSLENSNVQDASMEEVNNVATSSSEDEDMEAESAVDEREQAYEKLVKDGRSFEKDGNVQSALKCYLKALDINSQDKNLQKKTVQLYEKYKYHSNQGKK</sequence>
<dbReference type="GeneID" id="100373376"/>
<feature type="coiled-coil region" evidence="3">
    <location>
        <begin position="73"/>
        <end position="100"/>
    </location>
</feature>
<keyword evidence="3" id="KW-0175">Coiled coil</keyword>
<feature type="compositionally biased region" description="Acidic residues" evidence="4">
    <location>
        <begin position="850"/>
        <end position="861"/>
    </location>
</feature>
<dbReference type="PROSITE" id="PS50005">
    <property type="entry name" value="TPR"/>
    <property type="match status" value="1"/>
</dbReference>
<proteinExistence type="predicted"/>
<dbReference type="InterPro" id="IPR000330">
    <property type="entry name" value="SNF2_N"/>
</dbReference>
<feature type="region of interest" description="Disordered" evidence="4">
    <location>
        <begin position="747"/>
        <end position="791"/>
    </location>
</feature>
<dbReference type="InterPro" id="IPR027417">
    <property type="entry name" value="P-loop_NTPase"/>
</dbReference>
<gene>
    <name evidence="8" type="primary">LOC100373376</name>
</gene>
<evidence type="ECO:0000259" key="6">
    <source>
        <dbReference type="PROSITE" id="PS51194"/>
    </source>
</evidence>
<evidence type="ECO:0000313" key="7">
    <source>
        <dbReference type="Proteomes" id="UP000694865"/>
    </source>
</evidence>
<feature type="compositionally biased region" description="Polar residues" evidence="4">
    <location>
        <begin position="1246"/>
        <end position="1255"/>
    </location>
</feature>
<feature type="region of interest" description="Disordered" evidence="4">
    <location>
        <begin position="822"/>
        <end position="904"/>
    </location>
</feature>
<dbReference type="Proteomes" id="UP000694865">
    <property type="component" value="Unplaced"/>
</dbReference>
<evidence type="ECO:0000256" key="1">
    <source>
        <dbReference type="ARBA" id="ARBA00022801"/>
    </source>
</evidence>
<feature type="region of interest" description="Disordered" evidence="4">
    <location>
        <begin position="1010"/>
        <end position="1127"/>
    </location>
</feature>
<feature type="compositionally biased region" description="Basic and acidic residues" evidence="4">
    <location>
        <begin position="886"/>
        <end position="895"/>
    </location>
</feature>
<dbReference type="InterPro" id="IPR050496">
    <property type="entry name" value="SNF2_RAD54_helicase_repair"/>
</dbReference>
<feature type="domain" description="Helicase C-terminal" evidence="6">
    <location>
        <begin position="500"/>
        <end position="652"/>
    </location>
</feature>
<dbReference type="PROSITE" id="PS51194">
    <property type="entry name" value="HELICASE_CTER"/>
    <property type="match status" value="1"/>
</dbReference>
<evidence type="ECO:0000259" key="5">
    <source>
        <dbReference type="PROSITE" id="PS51192"/>
    </source>
</evidence>
<feature type="repeat" description="TPR" evidence="2">
    <location>
        <begin position="1528"/>
        <end position="1561"/>
    </location>
</feature>
<keyword evidence="1" id="KW-0378">Hydrolase</keyword>
<feature type="compositionally biased region" description="Acidic residues" evidence="4">
    <location>
        <begin position="1476"/>
        <end position="1488"/>
    </location>
</feature>
<feature type="compositionally biased region" description="Low complexity" evidence="4">
    <location>
        <begin position="834"/>
        <end position="843"/>
    </location>
</feature>
<dbReference type="RefSeq" id="XP_006820004.1">
    <property type="nucleotide sequence ID" value="XM_006819941.1"/>
</dbReference>
<dbReference type="PANTHER" id="PTHR45629">
    <property type="entry name" value="SNF2/RAD54 FAMILY MEMBER"/>
    <property type="match status" value="1"/>
</dbReference>
<dbReference type="PROSITE" id="PS51192">
    <property type="entry name" value="HELICASE_ATP_BIND_1"/>
    <property type="match status" value="1"/>
</dbReference>
<feature type="compositionally biased region" description="Low complexity" evidence="4">
    <location>
        <begin position="378"/>
        <end position="387"/>
    </location>
</feature>
<reference evidence="8" key="1">
    <citation type="submission" date="2025-08" db="UniProtKB">
        <authorList>
            <consortium name="RefSeq"/>
        </authorList>
    </citation>
    <scope>IDENTIFICATION</scope>
    <source>
        <tissue evidence="8">Testes</tissue>
    </source>
</reference>
<feature type="compositionally biased region" description="Acidic residues" evidence="4">
    <location>
        <begin position="1510"/>
        <end position="1520"/>
    </location>
</feature>
<feature type="compositionally biased region" description="Basic and acidic residues" evidence="4">
    <location>
        <begin position="355"/>
        <end position="374"/>
    </location>
</feature>
<feature type="region of interest" description="Disordered" evidence="4">
    <location>
        <begin position="355"/>
        <end position="387"/>
    </location>
</feature>
<feature type="compositionally biased region" description="Polar residues" evidence="4">
    <location>
        <begin position="1432"/>
        <end position="1445"/>
    </location>
</feature>
<dbReference type="InterPro" id="IPR019734">
    <property type="entry name" value="TPR_rpt"/>
</dbReference>
<feature type="compositionally biased region" description="Acidic residues" evidence="4">
    <location>
        <begin position="1295"/>
        <end position="1417"/>
    </location>
</feature>
<evidence type="ECO:0000256" key="4">
    <source>
        <dbReference type="SAM" id="MobiDB-lite"/>
    </source>
</evidence>
<dbReference type="Pfam" id="PF00271">
    <property type="entry name" value="Helicase_C"/>
    <property type="match status" value="1"/>
</dbReference>
<feature type="compositionally biased region" description="Basic and acidic residues" evidence="4">
    <location>
        <begin position="1418"/>
        <end position="1427"/>
    </location>
</feature>
<evidence type="ECO:0000256" key="3">
    <source>
        <dbReference type="SAM" id="Coils"/>
    </source>
</evidence>
<dbReference type="PANTHER" id="PTHR45629:SF7">
    <property type="entry name" value="DNA EXCISION REPAIR PROTEIN ERCC-6-RELATED"/>
    <property type="match status" value="1"/>
</dbReference>
<feature type="compositionally biased region" description="Acidic residues" evidence="4">
    <location>
        <begin position="1451"/>
        <end position="1460"/>
    </location>
</feature>
<accession>A0ABM0MJ13</accession>
<dbReference type="Pfam" id="PF00176">
    <property type="entry name" value="SNF2-rel_dom"/>
    <property type="match status" value="1"/>
</dbReference>
<dbReference type="SUPFAM" id="SSF52540">
    <property type="entry name" value="P-loop containing nucleoside triphosphate hydrolases"/>
    <property type="match status" value="2"/>
</dbReference>
<feature type="domain" description="Helicase ATP-binding" evidence="5">
    <location>
        <begin position="131"/>
        <end position="301"/>
    </location>
</feature>
<dbReference type="SMART" id="SM00487">
    <property type="entry name" value="DEXDc"/>
    <property type="match status" value="1"/>
</dbReference>
<keyword evidence="2" id="KW-0802">TPR repeat</keyword>
<dbReference type="InterPro" id="IPR049730">
    <property type="entry name" value="SNF2/RAD54-like_C"/>
</dbReference>
<dbReference type="CDD" id="cd18793">
    <property type="entry name" value="SF2_C_SNF"/>
    <property type="match status" value="1"/>
</dbReference>